<dbReference type="Proteomes" id="UP000094969">
    <property type="component" value="Chromosome"/>
</dbReference>
<sequence>MPFRSIVAPPEELAQICVAFEKAWEQILARGQVAPLDVAAQRERLGYIVAGLWGAPNSEQLVELAVQRFDATAVSLSPLQEFAKPRDLERPRERPAARVDPKPSG</sequence>
<name>A0A1D7U0U6_9HYPH</name>
<dbReference type="EMBL" id="CP017147">
    <property type="protein sequence ID" value="AOO80992.1"/>
    <property type="molecule type" value="Genomic_DNA"/>
</dbReference>
<evidence type="ECO:0000256" key="1">
    <source>
        <dbReference type="SAM" id="MobiDB-lite"/>
    </source>
</evidence>
<gene>
    <name evidence="2" type="ORF">BHK69_11430</name>
</gene>
<dbReference type="AlphaFoldDB" id="A0A1D7U0U6"/>
<protein>
    <submittedName>
        <fullName evidence="2">Uncharacterized protein</fullName>
    </submittedName>
</protein>
<organism evidence="2 3">
    <name type="scientific">Bosea vaviloviae</name>
    <dbReference type="NCBI Taxonomy" id="1526658"/>
    <lineage>
        <taxon>Bacteria</taxon>
        <taxon>Pseudomonadati</taxon>
        <taxon>Pseudomonadota</taxon>
        <taxon>Alphaproteobacteria</taxon>
        <taxon>Hyphomicrobiales</taxon>
        <taxon>Boseaceae</taxon>
        <taxon>Bosea</taxon>
    </lineage>
</organism>
<dbReference type="KEGG" id="bvv:BHK69_11430"/>
<reference evidence="2 3" key="1">
    <citation type="journal article" date="2015" name="Antonie Van Leeuwenhoek">
        <title>Bosea vaviloviae sp. nov., a new species of slow-growing rhizobia isolated from nodules of the relict species Vavilovia formosa (Stev.) Fed.</title>
        <authorList>
            <person name="Safronova V.I."/>
            <person name="Kuznetsova I.G."/>
            <person name="Sazanova A.L."/>
            <person name="Kimeklis A.K."/>
            <person name="Belimov A.A."/>
            <person name="Andronov E.E."/>
            <person name="Pinaev A.G."/>
            <person name="Chizhevskaya E.P."/>
            <person name="Pukhaev A.R."/>
            <person name="Popov K.P."/>
            <person name="Willems A."/>
            <person name="Tikhonovich I.A."/>
        </authorList>
    </citation>
    <scope>NUCLEOTIDE SEQUENCE [LARGE SCALE GENOMIC DNA]</scope>
    <source>
        <strain evidence="2 3">Vaf18</strain>
    </source>
</reference>
<feature type="region of interest" description="Disordered" evidence="1">
    <location>
        <begin position="84"/>
        <end position="105"/>
    </location>
</feature>
<keyword evidence="3" id="KW-1185">Reference proteome</keyword>
<accession>A0A1D7U0U6</accession>
<proteinExistence type="predicted"/>
<evidence type="ECO:0000313" key="3">
    <source>
        <dbReference type="Proteomes" id="UP000094969"/>
    </source>
</evidence>
<evidence type="ECO:0000313" key="2">
    <source>
        <dbReference type="EMBL" id="AOO80992.1"/>
    </source>
</evidence>